<dbReference type="Proteomes" id="UP001596380">
    <property type="component" value="Unassembled WGS sequence"/>
</dbReference>
<keyword evidence="1" id="KW-0732">Signal</keyword>
<reference evidence="3" key="1">
    <citation type="journal article" date="2019" name="Int. J. Syst. Evol. Microbiol.">
        <title>The Global Catalogue of Microorganisms (GCM) 10K type strain sequencing project: providing services to taxonomists for standard genome sequencing and annotation.</title>
        <authorList>
            <consortium name="The Broad Institute Genomics Platform"/>
            <consortium name="The Broad Institute Genome Sequencing Center for Infectious Disease"/>
            <person name="Wu L."/>
            <person name="Ma J."/>
        </authorList>
    </citation>
    <scope>NUCLEOTIDE SEQUENCE [LARGE SCALE GENOMIC DNA]</scope>
    <source>
        <strain evidence="3">JCM 3369</strain>
    </source>
</reference>
<feature type="chain" id="PRO_5047304606" evidence="1">
    <location>
        <begin position="22"/>
        <end position="141"/>
    </location>
</feature>
<dbReference type="RefSeq" id="WP_378063745.1">
    <property type="nucleotide sequence ID" value="NZ_JBHSXS010000023.1"/>
</dbReference>
<feature type="signal peptide" evidence="1">
    <location>
        <begin position="1"/>
        <end position="21"/>
    </location>
</feature>
<evidence type="ECO:0000256" key="1">
    <source>
        <dbReference type="SAM" id="SignalP"/>
    </source>
</evidence>
<comment type="caution">
    <text evidence="2">The sequence shown here is derived from an EMBL/GenBank/DDBJ whole genome shotgun (WGS) entry which is preliminary data.</text>
</comment>
<evidence type="ECO:0000313" key="3">
    <source>
        <dbReference type="Proteomes" id="UP001596380"/>
    </source>
</evidence>
<accession>A0ABW2CQI7</accession>
<protein>
    <submittedName>
        <fullName evidence="2">Uncharacterized protein</fullName>
    </submittedName>
</protein>
<gene>
    <name evidence="2" type="ORF">ACFQKB_29725</name>
</gene>
<dbReference type="EMBL" id="JBHSXS010000023">
    <property type="protein sequence ID" value="MFC6883972.1"/>
    <property type="molecule type" value="Genomic_DNA"/>
</dbReference>
<proteinExistence type="predicted"/>
<evidence type="ECO:0000313" key="2">
    <source>
        <dbReference type="EMBL" id="MFC6883972.1"/>
    </source>
</evidence>
<keyword evidence="3" id="KW-1185">Reference proteome</keyword>
<name>A0ABW2CQI7_9ACTN</name>
<organism evidence="2 3">
    <name type="scientific">Actinomadura yumaensis</name>
    <dbReference type="NCBI Taxonomy" id="111807"/>
    <lineage>
        <taxon>Bacteria</taxon>
        <taxon>Bacillati</taxon>
        <taxon>Actinomycetota</taxon>
        <taxon>Actinomycetes</taxon>
        <taxon>Streptosporangiales</taxon>
        <taxon>Thermomonosporaceae</taxon>
        <taxon>Actinomadura</taxon>
    </lineage>
</organism>
<sequence>MFSRLAMAGLTLAAGASAVAAAPAPAAAPAAPVSAQRALAAPSFNASGRYSVFQSNGATVTVNMTQDGSGRLFGSASFSGGVGTVEEGEVEGTGISFTVQWSYGARGRYVGSLGSDRRLSGTTFDLNNPSSQATWFTQRTF</sequence>